<dbReference type="Gene3D" id="1.20.1250.20">
    <property type="entry name" value="MFS general substrate transporter like domains"/>
    <property type="match status" value="2"/>
</dbReference>
<dbReference type="AlphaFoldDB" id="A0A1Y5TPJ4"/>
<keyword evidence="2 4" id="KW-1133">Transmembrane helix</keyword>
<gene>
    <name evidence="6" type="primary">ttuB_2</name>
    <name evidence="6" type="ORF">OCH7691_03102</name>
</gene>
<dbReference type="Pfam" id="PF06779">
    <property type="entry name" value="MFS_4"/>
    <property type="match status" value="1"/>
</dbReference>
<organism evidence="6 7">
    <name type="scientific">Oceanibacterium hippocampi</name>
    <dbReference type="NCBI Taxonomy" id="745714"/>
    <lineage>
        <taxon>Bacteria</taxon>
        <taxon>Pseudomonadati</taxon>
        <taxon>Pseudomonadota</taxon>
        <taxon>Alphaproteobacteria</taxon>
        <taxon>Sneathiellales</taxon>
        <taxon>Sneathiellaceae</taxon>
        <taxon>Oceanibacterium</taxon>
    </lineage>
</organism>
<keyword evidence="7" id="KW-1185">Reference proteome</keyword>
<evidence type="ECO:0000256" key="2">
    <source>
        <dbReference type="ARBA" id="ARBA00022989"/>
    </source>
</evidence>
<feature type="transmembrane region" description="Helical" evidence="4">
    <location>
        <begin position="106"/>
        <end position="128"/>
    </location>
</feature>
<feature type="transmembrane region" description="Helical" evidence="4">
    <location>
        <begin position="54"/>
        <end position="75"/>
    </location>
</feature>
<feature type="transmembrane region" description="Helical" evidence="4">
    <location>
        <begin position="171"/>
        <end position="193"/>
    </location>
</feature>
<dbReference type="InParanoid" id="A0A1Y5TPJ4"/>
<reference evidence="6 7" key="1">
    <citation type="submission" date="2017-03" db="EMBL/GenBank/DDBJ databases">
        <authorList>
            <person name="Afonso C.L."/>
            <person name="Miller P.J."/>
            <person name="Scott M.A."/>
            <person name="Spackman E."/>
            <person name="Goraichik I."/>
            <person name="Dimitrov K.M."/>
            <person name="Suarez D.L."/>
            <person name="Swayne D.E."/>
        </authorList>
    </citation>
    <scope>NUCLEOTIDE SEQUENCE [LARGE SCALE GENOMIC DNA]</scope>
    <source>
        <strain evidence="6 7">CECT 7691</strain>
    </source>
</reference>
<evidence type="ECO:0000313" key="6">
    <source>
        <dbReference type="EMBL" id="SLN66954.1"/>
    </source>
</evidence>
<dbReference type="RefSeq" id="WP_085884407.1">
    <property type="nucleotide sequence ID" value="NZ_FWFR01000002.1"/>
</dbReference>
<feature type="transmembrane region" description="Helical" evidence="4">
    <location>
        <begin position="263"/>
        <end position="283"/>
    </location>
</feature>
<feature type="transmembrane region" description="Helical" evidence="4">
    <location>
        <begin position="382"/>
        <end position="403"/>
    </location>
</feature>
<dbReference type="PROSITE" id="PS50850">
    <property type="entry name" value="MFS"/>
    <property type="match status" value="1"/>
</dbReference>
<dbReference type="InterPro" id="IPR010645">
    <property type="entry name" value="MFS_4"/>
</dbReference>
<dbReference type="SUPFAM" id="SSF103473">
    <property type="entry name" value="MFS general substrate transporter"/>
    <property type="match status" value="1"/>
</dbReference>
<feature type="transmembrane region" description="Helical" evidence="4">
    <location>
        <begin position="12"/>
        <end position="34"/>
    </location>
</feature>
<dbReference type="GO" id="GO:0005886">
    <property type="term" value="C:plasma membrane"/>
    <property type="evidence" value="ECO:0007669"/>
    <property type="project" value="TreeGrafter"/>
</dbReference>
<evidence type="ECO:0000256" key="4">
    <source>
        <dbReference type="SAM" id="Phobius"/>
    </source>
</evidence>
<feature type="domain" description="Major facilitator superfamily (MFS) profile" evidence="5">
    <location>
        <begin position="14"/>
        <end position="408"/>
    </location>
</feature>
<feature type="transmembrane region" description="Helical" evidence="4">
    <location>
        <begin position="319"/>
        <end position="341"/>
    </location>
</feature>
<feature type="transmembrane region" description="Helical" evidence="4">
    <location>
        <begin position="228"/>
        <end position="251"/>
    </location>
</feature>
<sequence length="414" mass="43090">MSLKRQPGVHYAWVIAGTAMLVVLCVIGLARFSFGMILPGMAADLALDYREQGILGTSYFLGYLSIVAPMPWLAPRLGPRRLCVWGMALVALSLLAMSLVRDYTLLSASYFITGLGSGAAFIGAMTLPSYWFHPSHRARAAGVATAGAGVAILFSGLIVPHTSGAFGFASWQIIWLMFACLTGSFFLMALVLLRNRPEEIGLTPFGRPNGSRGAASDLPPKPIRSGPILLRLGAIYALFAVTMITYMTFIVTTMIDELSVPRATAGVLWSVVGGLSILSGPLFGNVSDRWGHRAGIVSALAAQAVAYALIAAGTGMIGLLASVLLFGLSAWSLPTIVSAAAGDYFGPERAAGVFAILTLVFAAGQVLGPAGAGFLADWTGGFALAYGIATGLNCVAIILCLSLRPPAGSTAATH</sequence>
<dbReference type="PANTHER" id="PTHR23537">
    <property type="match status" value="1"/>
</dbReference>
<feature type="transmembrane region" description="Helical" evidence="4">
    <location>
        <begin position="82"/>
        <end position="100"/>
    </location>
</feature>
<proteinExistence type="predicted"/>
<keyword evidence="1 4" id="KW-0812">Transmembrane</keyword>
<dbReference type="OrthoDB" id="9797953at2"/>
<dbReference type="InterPro" id="IPR036259">
    <property type="entry name" value="MFS_trans_sf"/>
</dbReference>
<keyword evidence="3 4" id="KW-0472">Membrane</keyword>
<evidence type="ECO:0000256" key="3">
    <source>
        <dbReference type="ARBA" id="ARBA00023136"/>
    </source>
</evidence>
<feature type="transmembrane region" description="Helical" evidence="4">
    <location>
        <begin position="353"/>
        <end position="376"/>
    </location>
</feature>
<dbReference type="InterPro" id="IPR020846">
    <property type="entry name" value="MFS_dom"/>
</dbReference>
<dbReference type="GO" id="GO:0022857">
    <property type="term" value="F:transmembrane transporter activity"/>
    <property type="evidence" value="ECO:0007669"/>
    <property type="project" value="InterPro"/>
</dbReference>
<dbReference type="EMBL" id="FWFR01000002">
    <property type="protein sequence ID" value="SLN66954.1"/>
    <property type="molecule type" value="Genomic_DNA"/>
</dbReference>
<feature type="transmembrane region" description="Helical" evidence="4">
    <location>
        <begin position="140"/>
        <end position="159"/>
    </location>
</feature>
<evidence type="ECO:0000313" key="7">
    <source>
        <dbReference type="Proteomes" id="UP000193200"/>
    </source>
</evidence>
<feature type="transmembrane region" description="Helical" evidence="4">
    <location>
        <begin position="295"/>
        <end position="313"/>
    </location>
</feature>
<evidence type="ECO:0000256" key="1">
    <source>
        <dbReference type="ARBA" id="ARBA00022692"/>
    </source>
</evidence>
<name>A0A1Y5TPJ4_9PROT</name>
<dbReference type="FunCoup" id="A0A1Y5TPJ4">
    <property type="interactions" value="61"/>
</dbReference>
<protein>
    <submittedName>
        <fullName evidence="6">Putative tartrate transporter</fullName>
    </submittedName>
</protein>
<dbReference type="PANTHER" id="PTHR23537:SF1">
    <property type="entry name" value="SUGAR TRANSPORTER"/>
    <property type="match status" value="1"/>
</dbReference>
<evidence type="ECO:0000259" key="5">
    <source>
        <dbReference type="PROSITE" id="PS50850"/>
    </source>
</evidence>
<accession>A0A1Y5TPJ4</accession>
<dbReference type="Proteomes" id="UP000193200">
    <property type="component" value="Unassembled WGS sequence"/>
</dbReference>